<gene>
    <name evidence="3" type="ORF">Ptr86124_006759</name>
</gene>
<dbReference type="InterPro" id="IPR029063">
    <property type="entry name" value="SAM-dependent_MTases_sf"/>
</dbReference>
<dbReference type="OMA" id="TNMHSEM"/>
<feature type="compositionally biased region" description="Polar residues" evidence="1">
    <location>
        <begin position="1"/>
        <end position="13"/>
    </location>
</feature>
<proteinExistence type="predicted"/>
<dbReference type="PANTHER" id="PTHR43464:SF52">
    <property type="entry name" value="PUTATIVE-RELATED"/>
    <property type="match status" value="1"/>
</dbReference>
<accession>A0A922NA50</accession>
<reference evidence="4" key="1">
    <citation type="journal article" date="2022" name="Microb. Genom.">
        <title>A global pangenome for the wheat fungal pathogen Pyrenophora tritici-repentis and prediction of effector protein structural homology.</title>
        <authorList>
            <person name="Moolhuijzen P.M."/>
            <person name="See P.T."/>
            <person name="Shi G."/>
            <person name="Powell H.R."/>
            <person name="Cockram J."/>
            <person name="Jorgensen L.N."/>
            <person name="Benslimane H."/>
            <person name="Strelkov S.E."/>
            <person name="Turner J."/>
            <person name="Liu Z."/>
            <person name="Moffat C.S."/>
        </authorList>
    </citation>
    <scope>NUCLEOTIDE SEQUENCE [LARGE SCALE GENOMIC DNA]</scope>
</reference>
<dbReference type="GO" id="GO:0010420">
    <property type="term" value="F:polyprenyldihydroxybenzoate methyltransferase activity"/>
    <property type="evidence" value="ECO:0007669"/>
    <property type="project" value="TreeGrafter"/>
</dbReference>
<dbReference type="InterPro" id="IPR013217">
    <property type="entry name" value="Methyltransf_12"/>
</dbReference>
<dbReference type="GO" id="GO:0032259">
    <property type="term" value="P:methylation"/>
    <property type="evidence" value="ECO:0007669"/>
    <property type="project" value="UniProtKB-KW"/>
</dbReference>
<dbReference type="AlphaFoldDB" id="A0A922NA50"/>
<evidence type="ECO:0000313" key="4">
    <source>
        <dbReference type="Proteomes" id="UP000249757"/>
    </source>
</evidence>
<feature type="region of interest" description="Disordered" evidence="1">
    <location>
        <begin position="1"/>
        <end position="40"/>
    </location>
</feature>
<dbReference type="Proteomes" id="UP000249757">
    <property type="component" value="Unassembled WGS sequence"/>
</dbReference>
<keyword evidence="3" id="KW-0489">Methyltransferase</keyword>
<sequence length="315" mass="33587">MTHPTSVNMTFDTSLIDVKPPPPISNENTSFTSTTASDSTIDMGPPTKPVQHMHTQAAYNEWASIYDTDGNILQAIDDLELSSLLPGLLSSVSSSGGEGAGHEINILDLGCGTGRNTAKLLRYDWRGSGVGRVNVVGLDFSEKMLGVAGGKLEGLVDGKEGRVTFRLECCDCFPTASSSPSSSPLPTPLHTLPPFNLTISTLVLEHIPLTAFFATLSATLAPGGTALVTNMHEDMGKVSQAGFVRKDGVKVRGTSWIYGIEGVVECARGVGLEVRDVRERAVGREDVDGARLGERGRKWVGVRVWVGFVFVKRGV</sequence>
<dbReference type="CDD" id="cd02440">
    <property type="entry name" value="AdoMet_MTases"/>
    <property type="match status" value="1"/>
</dbReference>
<evidence type="ECO:0000313" key="3">
    <source>
        <dbReference type="EMBL" id="KAI1514129.1"/>
    </source>
</evidence>
<dbReference type="EMBL" id="NRDI02000008">
    <property type="protein sequence ID" value="KAI1514129.1"/>
    <property type="molecule type" value="Genomic_DNA"/>
</dbReference>
<evidence type="ECO:0000256" key="1">
    <source>
        <dbReference type="SAM" id="MobiDB-lite"/>
    </source>
</evidence>
<feature type="compositionally biased region" description="Low complexity" evidence="1">
    <location>
        <begin position="29"/>
        <end position="40"/>
    </location>
</feature>
<name>A0A922NA50_9PLEO</name>
<comment type="caution">
    <text evidence="3">The sequence shown here is derived from an EMBL/GenBank/DDBJ whole genome shotgun (WGS) entry which is preliminary data.</text>
</comment>
<dbReference type="OrthoDB" id="66144at2759"/>
<dbReference type="PANTHER" id="PTHR43464">
    <property type="entry name" value="METHYLTRANSFERASE"/>
    <property type="match status" value="1"/>
</dbReference>
<feature type="domain" description="Methyltransferase type 12" evidence="2">
    <location>
        <begin position="107"/>
        <end position="225"/>
    </location>
</feature>
<dbReference type="Pfam" id="PF08242">
    <property type="entry name" value="Methyltransf_12"/>
    <property type="match status" value="1"/>
</dbReference>
<protein>
    <submittedName>
        <fullName evidence="3">Methyltransferase domain containing protein</fullName>
    </submittedName>
</protein>
<keyword evidence="3" id="KW-0808">Transferase</keyword>
<organism evidence="3 4">
    <name type="scientific">Pyrenophora tritici-repentis</name>
    <dbReference type="NCBI Taxonomy" id="45151"/>
    <lineage>
        <taxon>Eukaryota</taxon>
        <taxon>Fungi</taxon>
        <taxon>Dikarya</taxon>
        <taxon>Ascomycota</taxon>
        <taxon>Pezizomycotina</taxon>
        <taxon>Dothideomycetes</taxon>
        <taxon>Pleosporomycetidae</taxon>
        <taxon>Pleosporales</taxon>
        <taxon>Pleosporineae</taxon>
        <taxon>Pleosporaceae</taxon>
        <taxon>Pyrenophora</taxon>
    </lineage>
</organism>
<dbReference type="SUPFAM" id="SSF53335">
    <property type="entry name" value="S-adenosyl-L-methionine-dependent methyltransferases"/>
    <property type="match status" value="1"/>
</dbReference>
<evidence type="ECO:0000259" key="2">
    <source>
        <dbReference type="Pfam" id="PF08242"/>
    </source>
</evidence>
<keyword evidence="4" id="KW-1185">Reference proteome</keyword>
<dbReference type="Gene3D" id="3.40.50.150">
    <property type="entry name" value="Vaccinia Virus protein VP39"/>
    <property type="match status" value="1"/>
</dbReference>